<sequence>MQQPMNQIIQQFEEIESKSNKSQDILSDSPIYEPEEMTEELFEEVSLDVDVNKKTIDISENIEESTDDGNPKILKLEVPTDNTPSLDQEVSDIILLLPKVHQKSLLHLLQEYKLQEGIVDPGKIHQPHSEGYNYSDQSNNLSQPIRPNYKEQTTDLESTDTASSIQLDSPENMPTMASKMISKLSNGNSSTPSDVIEQKPVTIIISDNESDGTPDMVKGVNKKGKRNDSFRLSNNTTPSTISPLPNGHTMPLSTPQVPTFDIHWSK</sequence>
<dbReference type="OrthoDB" id="129353at2759"/>
<organism evidence="2 3">
    <name type="scientific">Eumeta variegata</name>
    <name type="common">Bagworm moth</name>
    <name type="synonym">Eumeta japonica</name>
    <dbReference type="NCBI Taxonomy" id="151549"/>
    <lineage>
        <taxon>Eukaryota</taxon>
        <taxon>Metazoa</taxon>
        <taxon>Ecdysozoa</taxon>
        <taxon>Arthropoda</taxon>
        <taxon>Hexapoda</taxon>
        <taxon>Insecta</taxon>
        <taxon>Pterygota</taxon>
        <taxon>Neoptera</taxon>
        <taxon>Endopterygota</taxon>
        <taxon>Lepidoptera</taxon>
        <taxon>Glossata</taxon>
        <taxon>Ditrysia</taxon>
        <taxon>Tineoidea</taxon>
        <taxon>Psychidae</taxon>
        <taxon>Oiketicinae</taxon>
        <taxon>Eumeta</taxon>
    </lineage>
</organism>
<feature type="region of interest" description="Disordered" evidence="1">
    <location>
        <begin position="152"/>
        <end position="171"/>
    </location>
</feature>
<feature type="compositionally biased region" description="Polar residues" evidence="1">
    <location>
        <begin position="132"/>
        <end position="145"/>
    </location>
</feature>
<gene>
    <name evidence="2" type="ORF">EVAR_90254_1</name>
</gene>
<dbReference type="Proteomes" id="UP000299102">
    <property type="component" value="Unassembled WGS sequence"/>
</dbReference>
<dbReference type="EMBL" id="BGZK01002464">
    <property type="protein sequence ID" value="GBP94110.1"/>
    <property type="molecule type" value="Genomic_DNA"/>
</dbReference>
<evidence type="ECO:0000256" key="1">
    <source>
        <dbReference type="SAM" id="MobiDB-lite"/>
    </source>
</evidence>
<feature type="region of interest" description="Disordered" evidence="1">
    <location>
        <begin position="206"/>
        <end position="258"/>
    </location>
</feature>
<feature type="compositionally biased region" description="Polar residues" evidence="1">
    <location>
        <begin position="230"/>
        <end position="243"/>
    </location>
</feature>
<comment type="caution">
    <text evidence="2">The sequence shown here is derived from an EMBL/GenBank/DDBJ whole genome shotgun (WGS) entry which is preliminary data.</text>
</comment>
<keyword evidence="3" id="KW-1185">Reference proteome</keyword>
<proteinExistence type="predicted"/>
<feature type="region of interest" description="Disordered" evidence="1">
    <location>
        <begin position="123"/>
        <end position="146"/>
    </location>
</feature>
<dbReference type="AlphaFoldDB" id="A0A4C2A1J1"/>
<feature type="compositionally biased region" description="Polar residues" evidence="1">
    <location>
        <begin position="155"/>
        <end position="169"/>
    </location>
</feature>
<accession>A0A4C2A1J1</accession>
<evidence type="ECO:0000313" key="2">
    <source>
        <dbReference type="EMBL" id="GBP94110.1"/>
    </source>
</evidence>
<reference evidence="2 3" key="1">
    <citation type="journal article" date="2019" name="Commun. Biol.">
        <title>The bagworm genome reveals a unique fibroin gene that provides high tensile strength.</title>
        <authorList>
            <person name="Kono N."/>
            <person name="Nakamura H."/>
            <person name="Ohtoshi R."/>
            <person name="Tomita M."/>
            <person name="Numata K."/>
            <person name="Arakawa K."/>
        </authorList>
    </citation>
    <scope>NUCLEOTIDE SEQUENCE [LARGE SCALE GENOMIC DNA]</scope>
</reference>
<evidence type="ECO:0000313" key="3">
    <source>
        <dbReference type="Proteomes" id="UP000299102"/>
    </source>
</evidence>
<protein>
    <submittedName>
        <fullName evidence="2">Uncharacterized protein</fullName>
    </submittedName>
</protein>
<name>A0A4C2A1J1_EUMVA</name>